<dbReference type="KEGG" id="crf:FRC0190_02271"/>
<sequence length="214" mass="23079">MGRLILMRHGRTFANAAKVLDTRPPGAELTVIGRTQADDAGRSLATLSRDIRTVTCSIAIRTQQTAVAVLKAYEETLGIAPGTIPLSINADLREIDAGSIEGNTDSHSHDLYTRALHSWMNGDRSAAMPDGETAGQVVDRMRPVLEELATQDGDHLIVSHGAAMRIVTRFGTNVTADFALQHYIDNTSTIVIDPTGEYGQWKLITWAGAELGAE</sequence>
<name>A0A6I8MIG7_9CORY</name>
<dbReference type="InterPro" id="IPR029033">
    <property type="entry name" value="His_PPase_superfam"/>
</dbReference>
<organism evidence="1 2">
    <name type="scientific">Corynebacterium rouxii</name>
    <dbReference type="NCBI Taxonomy" id="2719119"/>
    <lineage>
        <taxon>Bacteria</taxon>
        <taxon>Bacillati</taxon>
        <taxon>Actinomycetota</taxon>
        <taxon>Actinomycetes</taxon>
        <taxon>Mycobacteriales</taxon>
        <taxon>Corynebacteriaceae</taxon>
        <taxon>Corynebacterium</taxon>
    </lineage>
</organism>
<dbReference type="GO" id="GO:0016791">
    <property type="term" value="F:phosphatase activity"/>
    <property type="evidence" value="ECO:0007669"/>
    <property type="project" value="TreeGrafter"/>
</dbReference>
<dbReference type="InterPro" id="IPR013078">
    <property type="entry name" value="His_Pase_superF_clade-1"/>
</dbReference>
<dbReference type="SMART" id="SM00855">
    <property type="entry name" value="PGAM"/>
    <property type="match status" value="1"/>
</dbReference>
<dbReference type="InterPro" id="IPR050275">
    <property type="entry name" value="PGM_Phosphatase"/>
</dbReference>
<gene>
    <name evidence="1" type="ORF">FRC0190_02271</name>
</gene>
<proteinExistence type="predicted"/>
<dbReference type="Pfam" id="PF00300">
    <property type="entry name" value="His_Phos_1"/>
    <property type="match status" value="1"/>
</dbReference>
<reference evidence="1 2" key="1">
    <citation type="submission" date="2019-11" db="EMBL/GenBank/DDBJ databases">
        <authorList>
            <person name="Brisse S."/>
        </authorList>
    </citation>
    <scope>NUCLEOTIDE SEQUENCE [LARGE SCALE GENOMIC DNA]</scope>
    <source>
        <strain evidence="1">FRC0190</strain>
    </source>
</reference>
<dbReference type="PANTHER" id="PTHR48100">
    <property type="entry name" value="BROAD-SPECIFICITY PHOSPHATASE YOR283W-RELATED"/>
    <property type="match status" value="1"/>
</dbReference>
<dbReference type="SUPFAM" id="SSF53254">
    <property type="entry name" value="Phosphoglycerate mutase-like"/>
    <property type="match status" value="1"/>
</dbReference>
<accession>A0A6I8MIG7</accession>
<dbReference type="Gene3D" id="3.40.50.1240">
    <property type="entry name" value="Phosphoglycerate mutase-like"/>
    <property type="match status" value="1"/>
</dbReference>
<dbReference type="PANTHER" id="PTHR48100:SF1">
    <property type="entry name" value="HISTIDINE PHOSPHATASE FAMILY PROTEIN-RELATED"/>
    <property type="match status" value="1"/>
</dbReference>
<protein>
    <submittedName>
        <fullName evidence="1">Histidine phosphatase family protein</fullName>
    </submittedName>
</protein>
<dbReference type="AlphaFoldDB" id="A0A6I8MIG7"/>
<dbReference type="EMBL" id="LR738855">
    <property type="protein sequence ID" value="VZH86361.1"/>
    <property type="molecule type" value="Genomic_DNA"/>
</dbReference>
<dbReference type="Proteomes" id="UP000423525">
    <property type="component" value="Chromosome"/>
</dbReference>
<dbReference type="CDD" id="cd07067">
    <property type="entry name" value="HP_PGM_like"/>
    <property type="match status" value="1"/>
</dbReference>
<dbReference type="GO" id="GO:0005737">
    <property type="term" value="C:cytoplasm"/>
    <property type="evidence" value="ECO:0007669"/>
    <property type="project" value="TreeGrafter"/>
</dbReference>
<evidence type="ECO:0000313" key="1">
    <source>
        <dbReference type="EMBL" id="VZH86361.1"/>
    </source>
</evidence>
<evidence type="ECO:0000313" key="2">
    <source>
        <dbReference type="Proteomes" id="UP000423525"/>
    </source>
</evidence>